<dbReference type="PANTHER" id="PTHR42791:SF1">
    <property type="entry name" value="N-ACETYLTRANSFERASE DOMAIN-CONTAINING PROTEIN"/>
    <property type="match status" value="1"/>
</dbReference>
<keyword evidence="2" id="KW-1185">Reference proteome</keyword>
<dbReference type="SUPFAM" id="SSF55729">
    <property type="entry name" value="Acyl-CoA N-acyltransferases (Nat)"/>
    <property type="match status" value="1"/>
</dbReference>
<evidence type="ECO:0000313" key="1">
    <source>
        <dbReference type="EMBL" id="EPQ55012.1"/>
    </source>
</evidence>
<dbReference type="AlphaFoldDB" id="S7Q693"/>
<evidence type="ECO:0008006" key="3">
    <source>
        <dbReference type="Google" id="ProtNLM"/>
    </source>
</evidence>
<dbReference type="Gene3D" id="3.40.630.30">
    <property type="match status" value="1"/>
</dbReference>
<dbReference type="EMBL" id="KB469302">
    <property type="protein sequence ID" value="EPQ55012.1"/>
    <property type="molecule type" value="Genomic_DNA"/>
</dbReference>
<reference evidence="1 2" key="1">
    <citation type="journal article" date="2012" name="Science">
        <title>The Paleozoic origin of enzymatic lignin decomposition reconstructed from 31 fungal genomes.</title>
        <authorList>
            <person name="Floudas D."/>
            <person name="Binder M."/>
            <person name="Riley R."/>
            <person name="Barry K."/>
            <person name="Blanchette R.A."/>
            <person name="Henrissat B."/>
            <person name="Martinez A.T."/>
            <person name="Otillar R."/>
            <person name="Spatafora J.W."/>
            <person name="Yadav J.S."/>
            <person name="Aerts A."/>
            <person name="Benoit I."/>
            <person name="Boyd A."/>
            <person name="Carlson A."/>
            <person name="Copeland A."/>
            <person name="Coutinho P.M."/>
            <person name="de Vries R.P."/>
            <person name="Ferreira P."/>
            <person name="Findley K."/>
            <person name="Foster B."/>
            <person name="Gaskell J."/>
            <person name="Glotzer D."/>
            <person name="Gorecki P."/>
            <person name="Heitman J."/>
            <person name="Hesse C."/>
            <person name="Hori C."/>
            <person name="Igarashi K."/>
            <person name="Jurgens J.A."/>
            <person name="Kallen N."/>
            <person name="Kersten P."/>
            <person name="Kohler A."/>
            <person name="Kuees U."/>
            <person name="Kumar T.K.A."/>
            <person name="Kuo A."/>
            <person name="LaButti K."/>
            <person name="Larrondo L.F."/>
            <person name="Lindquist E."/>
            <person name="Ling A."/>
            <person name="Lombard V."/>
            <person name="Lucas S."/>
            <person name="Lundell T."/>
            <person name="Martin R."/>
            <person name="McLaughlin D.J."/>
            <person name="Morgenstern I."/>
            <person name="Morin E."/>
            <person name="Murat C."/>
            <person name="Nagy L.G."/>
            <person name="Nolan M."/>
            <person name="Ohm R.A."/>
            <person name="Patyshakuliyeva A."/>
            <person name="Rokas A."/>
            <person name="Ruiz-Duenas F.J."/>
            <person name="Sabat G."/>
            <person name="Salamov A."/>
            <person name="Samejima M."/>
            <person name="Schmutz J."/>
            <person name="Slot J.C."/>
            <person name="St John F."/>
            <person name="Stenlid J."/>
            <person name="Sun H."/>
            <person name="Sun S."/>
            <person name="Syed K."/>
            <person name="Tsang A."/>
            <person name="Wiebenga A."/>
            <person name="Young D."/>
            <person name="Pisabarro A."/>
            <person name="Eastwood D.C."/>
            <person name="Martin F."/>
            <person name="Cullen D."/>
            <person name="Grigoriev I.V."/>
            <person name="Hibbett D.S."/>
        </authorList>
    </citation>
    <scope>NUCLEOTIDE SEQUENCE [LARGE SCALE GENOMIC DNA]</scope>
    <source>
        <strain evidence="1 2">ATCC 11539</strain>
    </source>
</reference>
<dbReference type="STRING" id="670483.S7Q693"/>
<sequence length="216" mass="23887">MSAIQIRQLVYPDSAQLDAVANVATSAMYSDEFTIGVVGGNKDLIFPFERATMAAAAVGGQLWVASYGDTEIAGVAAWYPPGRSLLDSKEQHEAGFDDLFHSFPPELSKWWTEYFLPRYDGLCTKGLGEGVKTASWHLQMLTVLPEHQGKGVGGAPLRREKECVSKLRLRRIPSTLRAYLAIKVAIYKKWGFEVKAEDKIDSSTGTVPIWVMYKAP</sequence>
<accession>S7Q693</accession>
<gene>
    <name evidence="1" type="ORF">GLOTRDRAFT_93592</name>
</gene>
<dbReference type="Proteomes" id="UP000030669">
    <property type="component" value="Unassembled WGS sequence"/>
</dbReference>
<dbReference type="KEGG" id="gtr:GLOTRDRAFT_93592"/>
<dbReference type="InterPro" id="IPR052523">
    <property type="entry name" value="Trichothecene_AcTrans"/>
</dbReference>
<name>S7Q693_GLOTA</name>
<dbReference type="OrthoDB" id="61113at2759"/>
<dbReference type="InterPro" id="IPR016181">
    <property type="entry name" value="Acyl_CoA_acyltransferase"/>
</dbReference>
<dbReference type="OMA" id="AYSEDHF"/>
<dbReference type="HOGENOM" id="CLU_086106_0_0_1"/>
<proteinExistence type="predicted"/>
<protein>
    <recommendedName>
        <fullName evidence="3">N-acetyltransferase domain-containing protein</fullName>
    </recommendedName>
</protein>
<dbReference type="GeneID" id="19309521"/>
<evidence type="ECO:0000313" key="2">
    <source>
        <dbReference type="Proteomes" id="UP000030669"/>
    </source>
</evidence>
<organism evidence="1 2">
    <name type="scientific">Gloeophyllum trabeum (strain ATCC 11539 / FP-39264 / Madison 617)</name>
    <name type="common">Brown rot fungus</name>
    <dbReference type="NCBI Taxonomy" id="670483"/>
    <lineage>
        <taxon>Eukaryota</taxon>
        <taxon>Fungi</taxon>
        <taxon>Dikarya</taxon>
        <taxon>Basidiomycota</taxon>
        <taxon>Agaricomycotina</taxon>
        <taxon>Agaricomycetes</taxon>
        <taxon>Gloeophyllales</taxon>
        <taxon>Gloeophyllaceae</taxon>
        <taxon>Gloeophyllum</taxon>
    </lineage>
</organism>
<dbReference type="PANTHER" id="PTHR42791">
    <property type="entry name" value="GNAT FAMILY ACETYLTRANSFERASE"/>
    <property type="match status" value="1"/>
</dbReference>
<dbReference type="RefSeq" id="XP_007866195.1">
    <property type="nucleotide sequence ID" value="XM_007868004.1"/>
</dbReference>
<dbReference type="eggNOG" id="ENOG502R129">
    <property type="taxonomic scope" value="Eukaryota"/>
</dbReference>